<feature type="coiled-coil region" evidence="1">
    <location>
        <begin position="611"/>
        <end position="737"/>
    </location>
</feature>
<accession>A0A1A9WHN1</accession>
<dbReference type="AlphaFoldDB" id="A0A1A9WHN1"/>
<organism evidence="2 3">
    <name type="scientific">Glossina brevipalpis</name>
    <dbReference type="NCBI Taxonomy" id="37001"/>
    <lineage>
        <taxon>Eukaryota</taxon>
        <taxon>Metazoa</taxon>
        <taxon>Ecdysozoa</taxon>
        <taxon>Arthropoda</taxon>
        <taxon>Hexapoda</taxon>
        <taxon>Insecta</taxon>
        <taxon>Pterygota</taxon>
        <taxon>Neoptera</taxon>
        <taxon>Endopterygota</taxon>
        <taxon>Diptera</taxon>
        <taxon>Brachycera</taxon>
        <taxon>Muscomorpha</taxon>
        <taxon>Hippoboscoidea</taxon>
        <taxon>Glossinidae</taxon>
        <taxon>Glossina</taxon>
    </lineage>
</organism>
<reference evidence="3" key="1">
    <citation type="submission" date="2014-03" db="EMBL/GenBank/DDBJ databases">
        <authorList>
            <person name="Aksoy S."/>
            <person name="Warren W."/>
            <person name="Wilson R.K."/>
        </authorList>
    </citation>
    <scope>NUCLEOTIDE SEQUENCE [LARGE SCALE GENOMIC DNA]</scope>
    <source>
        <strain evidence="3">IAEA</strain>
    </source>
</reference>
<feature type="coiled-coil region" evidence="1">
    <location>
        <begin position="36"/>
        <end position="327"/>
    </location>
</feature>
<protein>
    <submittedName>
        <fullName evidence="2">Uncharacterized protein</fullName>
    </submittedName>
</protein>
<keyword evidence="1" id="KW-0175">Coiled coil</keyword>
<reference evidence="2" key="2">
    <citation type="submission" date="2020-05" db="UniProtKB">
        <authorList>
            <consortium name="EnsemblMetazoa"/>
        </authorList>
    </citation>
    <scope>IDENTIFICATION</scope>
    <source>
        <strain evidence="2">IAEA</strain>
    </source>
</reference>
<dbReference type="EnsemblMetazoa" id="GBRI020192-RA">
    <property type="protein sequence ID" value="GBRI020192-PA"/>
    <property type="gene ID" value="GBRI020192"/>
</dbReference>
<feature type="coiled-coil region" evidence="1">
    <location>
        <begin position="851"/>
        <end position="878"/>
    </location>
</feature>
<evidence type="ECO:0000256" key="1">
    <source>
        <dbReference type="SAM" id="Coils"/>
    </source>
</evidence>
<proteinExistence type="predicted"/>
<sequence length="924" mass="109787">MATSISRTAWEMLASQYQRLQDAMLQPLSEGQQFFLRCIQEHYDKLQNRYESFQRQSTQLTLEEECNRLRNIVEDFGRQLQQQNQLMELQKKYDDLAKEKDILLRERKQEEDLLREELGSTEKMNEVLNEEKRKLKKEICLLNEEIEALRFNADSKEGRRLKSQRQMEKLGDDNKTLREKIKNLEQLMRQEDENKKKLKEENQQFRQVTSERDELREELCQLNERYISLRANSKSIEDEKRKLQVVINSLKNDNKVLNDQKNKLENLSHQEKLDLEEQKRNCEQQLSFIQQEKSAAEQRFYRLTAEKKQLQADFDKLSKENSSNKERLLAMQEHQNFTENELQKLKDHHEYLIQTITILSEENAGLQSQKSRNTSLQNEIEFKIKEIKNLEENLRKAEALKKKEIHELEEQLKQQQREENEKLSQVKSQAKEEKEKFDKQFCSLSADYFLLRDTCRKLEENESRQAEELISLRNENENLKDHNLNLKEKLKQEKNLKENEKSSLEDRLRQLQMTCSQQIDNLTKQCNSLQQEKLSIERLLNEKEQQVKELQNTLNKLMQTNNDLASQIGSLKQNELKLLQEENQHQLRTITDLHRTISDKKNIIAALCTHNEKTQSETSNLQKQLENAAGEIQLISESKQKLEQTQDDLRAQLSAMVEKAGRCTRTLQSLLDHKEQTLDNQLKEYNKLYQEFQNNKLDFLEEREKKNLEILELKKEKENFEEKMKDCEERERKLLAAQSKCLETRRRIQRTCACDNRRRHSCSGIKKEKETSTTDSVEVEEKCVSLINQSYISSVNIELKNYISKAESATLEKCSEEKMGKYRREMNCCKTKVSTCEVESDQDLPSSHNKSKELKETIKNLQDKIAEKEKSNREFFEVSLSILESKRMQELKKKLKLVEAKYEAAKMWIQLKRVEIKNSDRNSI</sequence>
<dbReference type="Proteomes" id="UP000091820">
    <property type="component" value="Unassembled WGS sequence"/>
</dbReference>
<dbReference type="STRING" id="37001.A0A1A9WHN1"/>
<evidence type="ECO:0000313" key="2">
    <source>
        <dbReference type="EnsemblMetazoa" id="GBRI020192-PA"/>
    </source>
</evidence>
<dbReference type="VEuPathDB" id="VectorBase:GBRI020192"/>
<feature type="coiled-coil region" evidence="1">
    <location>
        <begin position="366"/>
        <end position="574"/>
    </location>
</feature>
<keyword evidence="3" id="KW-1185">Reference proteome</keyword>
<name>A0A1A9WHN1_9MUSC</name>
<evidence type="ECO:0000313" key="3">
    <source>
        <dbReference type="Proteomes" id="UP000091820"/>
    </source>
</evidence>